<reference evidence="2 3" key="1">
    <citation type="submission" date="2019-07" db="EMBL/GenBank/DDBJ databases">
        <title>Rufibacter sp. nov., isolated from lake sediment.</title>
        <authorList>
            <person name="Qu J.-H."/>
        </authorList>
    </citation>
    <scope>NUCLEOTIDE SEQUENCE [LARGE SCALE GENOMIC DNA]</scope>
    <source>
        <strain evidence="2 3">NBS58-1</strain>
    </source>
</reference>
<dbReference type="RefSeq" id="WP_149089582.1">
    <property type="nucleotide sequence ID" value="NZ_VKKY01000001.1"/>
</dbReference>
<proteinExistence type="predicted"/>
<accession>A0A5B6TGZ4</accession>
<name>A0A5B6TGZ4_9BACT</name>
<organism evidence="2 3">
    <name type="scientific">Rufibacter hautae</name>
    <dbReference type="NCBI Taxonomy" id="2595005"/>
    <lineage>
        <taxon>Bacteria</taxon>
        <taxon>Pseudomonadati</taxon>
        <taxon>Bacteroidota</taxon>
        <taxon>Cytophagia</taxon>
        <taxon>Cytophagales</taxon>
        <taxon>Hymenobacteraceae</taxon>
        <taxon>Rufibacter</taxon>
    </lineage>
</organism>
<dbReference type="AlphaFoldDB" id="A0A5B6TGZ4"/>
<evidence type="ECO:0000313" key="2">
    <source>
        <dbReference type="EMBL" id="KAA3439942.1"/>
    </source>
</evidence>
<evidence type="ECO:0000313" key="3">
    <source>
        <dbReference type="Proteomes" id="UP000324133"/>
    </source>
</evidence>
<sequence length="292" mass="32643">MKDPLIEFRLERDLGQKLNTTFTFLRQNFRPLFKCILLFVVPFALLAGIFSGIYQGIQLDELSGAVEYGSMGAYTFAQTVNSAHYWVSLFFSLVSFVLLSLTIYSYMLQYMQHRGQVDSAQVWEGIKSNFIPVLYSSVGVILISVLATLLLVLPGIYVAVALCMFALVMLHEEVGFLDAVERCFYLIKGYWWPSFGFLLLLALLQGIIGFVASLPAMALYILRIFHLPGGDSDVLLVVATGFTTFISLLLYALTLTGVAFQYFDLVEKKEGVGLLEQVNQIGAQRETSLDLL</sequence>
<dbReference type="Proteomes" id="UP000324133">
    <property type="component" value="Unassembled WGS sequence"/>
</dbReference>
<dbReference type="EMBL" id="VKKY01000001">
    <property type="protein sequence ID" value="KAA3439942.1"/>
    <property type="molecule type" value="Genomic_DNA"/>
</dbReference>
<feature type="transmembrane region" description="Helical" evidence="1">
    <location>
        <begin position="190"/>
        <end position="222"/>
    </location>
</feature>
<gene>
    <name evidence="2" type="ORF">FOA19_04535</name>
</gene>
<comment type="caution">
    <text evidence="2">The sequence shown here is derived from an EMBL/GenBank/DDBJ whole genome shotgun (WGS) entry which is preliminary data.</text>
</comment>
<keyword evidence="3" id="KW-1185">Reference proteome</keyword>
<feature type="transmembrane region" description="Helical" evidence="1">
    <location>
        <begin position="137"/>
        <end position="170"/>
    </location>
</feature>
<evidence type="ECO:0000256" key="1">
    <source>
        <dbReference type="SAM" id="Phobius"/>
    </source>
</evidence>
<keyword evidence="1" id="KW-0812">Transmembrane</keyword>
<protein>
    <recommendedName>
        <fullName evidence="4">Glycerophosphoryl diester phosphodiesterase membrane domain-containing protein</fullName>
    </recommendedName>
</protein>
<feature type="transmembrane region" description="Helical" evidence="1">
    <location>
        <begin position="35"/>
        <end position="54"/>
    </location>
</feature>
<keyword evidence="1" id="KW-1133">Transmembrane helix</keyword>
<evidence type="ECO:0008006" key="4">
    <source>
        <dbReference type="Google" id="ProtNLM"/>
    </source>
</evidence>
<feature type="transmembrane region" description="Helical" evidence="1">
    <location>
        <begin position="85"/>
        <end position="106"/>
    </location>
</feature>
<feature type="transmembrane region" description="Helical" evidence="1">
    <location>
        <begin position="234"/>
        <end position="263"/>
    </location>
</feature>
<keyword evidence="1" id="KW-0472">Membrane</keyword>
<dbReference type="OrthoDB" id="1049480at2"/>